<keyword evidence="3" id="KW-0808">Transferase</keyword>
<evidence type="ECO:0000313" key="4">
    <source>
        <dbReference type="Proteomes" id="UP000317977"/>
    </source>
</evidence>
<reference evidence="3 4" key="1">
    <citation type="submission" date="2019-02" db="EMBL/GenBank/DDBJ databases">
        <title>Deep-cultivation of Planctomycetes and their phenomic and genomic characterization uncovers novel biology.</title>
        <authorList>
            <person name="Wiegand S."/>
            <person name="Jogler M."/>
            <person name="Boedeker C."/>
            <person name="Pinto D."/>
            <person name="Vollmers J."/>
            <person name="Rivas-Marin E."/>
            <person name="Kohn T."/>
            <person name="Peeters S.H."/>
            <person name="Heuer A."/>
            <person name="Rast P."/>
            <person name="Oberbeckmann S."/>
            <person name="Bunk B."/>
            <person name="Jeske O."/>
            <person name="Meyerdierks A."/>
            <person name="Storesund J.E."/>
            <person name="Kallscheuer N."/>
            <person name="Luecker S."/>
            <person name="Lage O.M."/>
            <person name="Pohl T."/>
            <person name="Merkel B.J."/>
            <person name="Hornburger P."/>
            <person name="Mueller R.-W."/>
            <person name="Bruemmer F."/>
            <person name="Labrenz M."/>
            <person name="Spormann A.M."/>
            <person name="Op Den Camp H."/>
            <person name="Overmann J."/>
            <person name="Amann R."/>
            <person name="Jetten M.S.M."/>
            <person name="Mascher T."/>
            <person name="Medema M.H."/>
            <person name="Devos D.P."/>
            <person name="Kaster A.-K."/>
            <person name="Ovreas L."/>
            <person name="Rohde M."/>
            <person name="Galperin M.Y."/>
            <person name="Jogler C."/>
        </authorList>
    </citation>
    <scope>NUCLEOTIDE SEQUENCE [LARGE SCALE GENOMIC DNA]</scope>
    <source>
        <strain evidence="3 4">Poly59</strain>
    </source>
</reference>
<sequence length="363" mass="40009">MKVLQIVADGVPGGGTTNVLALTEDLLAQSVEVVFCSQKDSYAIDEAQTLGAEVCNGIDFFSSRLSRRVVRDLHEAVERINPDIIHAHGGRAGFALVRGGDRDRLARSLYTVRGYQFYFKPAPLRYLGKRAERHISRSVFKTVHVCEKDREVGLQQGLVSDASSSMVIRNGLRLSDIPHHDGPRNPKDVAVLGRLTHPKNPELVLDLAVRLASDGFVFHLIGGGDKEAEVRSRVERENITNVRMYGHRSREEGLKIMSGAGTFLLASRSEGLPIAPVEAMAMGLPVVISNVNGCTEVVRDGIEGRVAPSEDRDAFVAALRAVISEPEKTRQLVENGKIRVATEFTRDRVVQQHLQLYDDCLNR</sequence>
<proteinExistence type="predicted"/>
<gene>
    <name evidence="3" type="primary">pglA</name>
    <name evidence="3" type="ORF">Poly59_49600</name>
</gene>
<dbReference type="InterPro" id="IPR028098">
    <property type="entry name" value="Glyco_trans_4-like_N"/>
</dbReference>
<dbReference type="Gene3D" id="3.40.50.2000">
    <property type="entry name" value="Glycogen Phosphorylase B"/>
    <property type="match status" value="2"/>
</dbReference>
<accession>A0A5C6EI57</accession>
<comment type="caution">
    <text evidence="3">The sequence shown here is derived from an EMBL/GenBank/DDBJ whole genome shotgun (WGS) entry which is preliminary data.</text>
</comment>
<keyword evidence="4" id="KW-1185">Reference proteome</keyword>
<dbReference type="RefSeq" id="WP_146536526.1">
    <property type="nucleotide sequence ID" value="NZ_SJPX01000005.1"/>
</dbReference>
<dbReference type="EMBL" id="SJPX01000005">
    <property type="protein sequence ID" value="TWU48115.1"/>
    <property type="molecule type" value="Genomic_DNA"/>
</dbReference>
<dbReference type="InterPro" id="IPR001296">
    <property type="entry name" value="Glyco_trans_1"/>
</dbReference>
<dbReference type="AlphaFoldDB" id="A0A5C6EI57"/>
<dbReference type="OrthoDB" id="9804196at2"/>
<evidence type="ECO:0000259" key="2">
    <source>
        <dbReference type="Pfam" id="PF13439"/>
    </source>
</evidence>
<evidence type="ECO:0000313" key="3">
    <source>
        <dbReference type="EMBL" id="TWU48115.1"/>
    </source>
</evidence>
<dbReference type="EC" id="2.4.1.290" evidence="3"/>
<keyword evidence="3" id="KW-0328">Glycosyltransferase</keyword>
<evidence type="ECO:0000259" key="1">
    <source>
        <dbReference type="Pfam" id="PF00534"/>
    </source>
</evidence>
<dbReference type="CDD" id="cd03801">
    <property type="entry name" value="GT4_PimA-like"/>
    <property type="match status" value="1"/>
</dbReference>
<feature type="domain" description="Glycosyltransferase subfamily 4-like N-terminal" evidence="2">
    <location>
        <begin position="12"/>
        <end position="172"/>
    </location>
</feature>
<name>A0A5C6EI57_9BACT</name>
<dbReference type="GO" id="GO:0102335">
    <property type="term" value="F:N,N'-diacetylbacillosaminyl-diphospho-undecaprenol alpha-1,3-N-acetylgalactosaminyltransferase activity"/>
    <property type="evidence" value="ECO:0007669"/>
    <property type="project" value="UniProtKB-EC"/>
</dbReference>
<dbReference type="PANTHER" id="PTHR12526:SF630">
    <property type="entry name" value="GLYCOSYLTRANSFERASE"/>
    <property type="match status" value="1"/>
</dbReference>
<dbReference type="PANTHER" id="PTHR12526">
    <property type="entry name" value="GLYCOSYLTRANSFERASE"/>
    <property type="match status" value="1"/>
</dbReference>
<organism evidence="3 4">
    <name type="scientific">Rubripirellula reticaptiva</name>
    <dbReference type="NCBI Taxonomy" id="2528013"/>
    <lineage>
        <taxon>Bacteria</taxon>
        <taxon>Pseudomonadati</taxon>
        <taxon>Planctomycetota</taxon>
        <taxon>Planctomycetia</taxon>
        <taxon>Pirellulales</taxon>
        <taxon>Pirellulaceae</taxon>
        <taxon>Rubripirellula</taxon>
    </lineage>
</organism>
<dbReference type="SUPFAM" id="SSF53756">
    <property type="entry name" value="UDP-Glycosyltransferase/glycogen phosphorylase"/>
    <property type="match status" value="1"/>
</dbReference>
<dbReference type="Pfam" id="PF00534">
    <property type="entry name" value="Glycos_transf_1"/>
    <property type="match status" value="1"/>
</dbReference>
<feature type="domain" description="Glycosyl transferase family 1" evidence="1">
    <location>
        <begin position="183"/>
        <end position="337"/>
    </location>
</feature>
<dbReference type="Proteomes" id="UP000317977">
    <property type="component" value="Unassembled WGS sequence"/>
</dbReference>
<protein>
    <submittedName>
        <fullName evidence="3">N, N'-diacetylbacillosaminyl-diphospho-undecaprenol alpha-1,3-N-acetylgalactosaminyltransferase</fullName>
        <ecNumber evidence="3">2.4.1.290</ecNumber>
    </submittedName>
</protein>
<dbReference type="Pfam" id="PF13439">
    <property type="entry name" value="Glyco_transf_4"/>
    <property type="match status" value="1"/>
</dbReference>